<comment type="caution">
    <text evidence="3">The sequence shown here is derived from an EMBL/GenBank/DDBJ whole genome shotgun (WGS) entry which is preliminary data.</text>
</comment>
<organism evidence="3 5">
    <name type="scientific">Aquisalinus luteolus</name>
    <dbReference type="NCBI Taxonomy" id="1566827"/>
    <lineage>
        <taxon>Bacteria</taxon>
        <taxon>Pseudomonadati</taxon>
        <taxon>Pseudomonadota</taxon>
        <taxon>Alphaproteobacteria</taxon>
        <taxon>Parvularculales</taxon>
        <taxon>Parvularculaceae</taxon>
        <taxon>Aquisalinus</taxon>
    </lineage>
</organism>
<reference evidence="3" key="3">
    <citation type="submission" date="2020-09" db="EMBL/GenBank/DDBJ databases">
        <authorList>
            <person name="Sun Q."/>
            <person name="Zhou Y."/>
        </authorList>
    </citation>
    <scope>NUCLEOTIDE SEQUENCE</scope>
    <source>
        <strain evidence="3">CGMCC 1.14984</strain>
    </source>
</reference>
<evidence type="ECO:0000313" key="4">
    <source>
        <dbReference type="EMBL" id="NHK28625.1"/>
    </source>
</evidence>
<dbReference type="Proteomes" id="UP000818603">
    <property type="component" value="Unassembled WGS sequence"/>
</dbReference>
<evidence type="ECO:0000256" key="1">
    <source>
        <dbReference type="SAM" id="MobiDB-lite"/>
    </source>
</evidence>
<dbReference type="InterPro" id="IPR018874">
    <property type="entry name" value="Phage_Mx8_p63_C"/>
</dbReference>
<evidence type="ECO:0000313" key="6">
    <source>
        <dbReference type="Proteomes" id="UP000818603"/>
    </source>
</evidence>
<feature type="region of interest" description="Disordered" evidence="1">
    <location>
        <begin position="1"/>
        <end position="24"/>
    </location>
</feature>
<dbReference type="AlphaFoldDB" id="A0A8J3A7Z3"/>
<dbReference type="EMBL" id="BMGZ01000002">
    <property type="protein sequence ID" value="GGH99039.1"/>
    <property type="molecule type" value="Genomic_DNA"/>
</dbReference>
<keyword evidence="6" id="KW-1185">Reference proteome</keyword>
<evidence type="ECO:0000313" key="3">
    <source>
        <dbReference type="EMBL" id="GGH99039.1"/>
    </source>
</evidence>
<name>A0A8J3A7Z3_9PROT</name>
<dbReference type="Pfam" id="PF10546">
    <property type="entry name" value="P63C"/>
    <property type="match status" value="1"/>
</dbReference>
<feature type="domain" description="Bacteriophage Mx8 p63 C-terminal" evidence="2">
    <location>
        <begin position="204"/>
        <end position="296"/>
    </location>
</feature>
<dbReference type="EMBL" id="VCJR02000002">
    <property type="protein sequence ID" value="NHK28625.1"/>
    <property type="molecule type" value="Genomic_DNA"/>
</dbReference>
<proteinExistence type="predicted"/>
<dbReference type="RefSeq" id="WP_155140781.1">
    <property type="nucleotide sequence ID" value="NZ_BMGZ01000002.1"/>
</dbReference>
<dbReference type="Proteomes" id="UP000621856">
    <property type="component" value="Unassembled WGS sequence"/>
</dbReference>
<protein>
    <recommendedName>
        <fullName evidence="2">Bacteriophage Mx8 p63 C-terminal domain-containing protein</fullName>
    </recommendedName>
</protein>
<evidence type="ECO:0000259" key="2">
    <source>
        <dbReference type="Pfam" id="PF10546"/>
    </source>
</evidence>
<evidence type="ECO:0000313" key="5">
    <source>
        <dbReference type="Proteomes" id="UP000621856"/>
    </source>
</evidence>
<reference evidence="4 6" key="2">
    <citation type="submission" date="2020-02" db="EMBL/GenBank/DDBJ databases">
        <title>Genome sequence of Parvularcula flava strain NH6-79.</title>
        <authorList>
            <person name="Abdul Karim M.H."/>
            <person name="Lam M.Q."/>
            <person name="Chen S.J."/>
            <person name="Yahya A."/>
            <person name="Shahir S."/>
            <person name="Shamsir M.S."/>
            <person name="Chong C.S."/>
        </authorList>
    </citation>
    <scope>NUCLEOTIDE SEQUENCE [LARGE SCALE GENOMIC DNA]</scope>
    <source>
        <strain evidence="4 6">NH6-79</strain>
    </source>
</reference>
<accession>A0A8J3A7Z3</accession>
<sequence>MSEKDESKSIGGKARASALTPEQRREIARKAAAARWAKDTPIAHFEGEFSIGDKSIDCAVLPDGTRVISQASFLRGIGRSRSPKAGTGVLSTVDKLPFFLSAQVLQPFVDDDLKKAIEPIFYRTENGSKAVGYDASALPAVAEVYLKYRDALVEEEKSIPSNYHHIIKASDVLMRGLANVGIIALVDEATGYQEVRDRQALQKILDKYLAKELAAWAKRFPDEFYKQIFRLRGWEWKGVQVRKPQVVAKYTNDIVYDRLAPGILEELERKNPKDEKGRRKARHHQWLSEDVGHPALAQHLHGVIMLMKTSGSWNDFMNKLNIAAPKKGKNLELSV</sequence>
<gene>
    <name evidence="4" type="ORF">FF098_011965</name>
    <name evidence="3" type="ORF">GCM10011355_24050</name>
</gene>
<reference evidence="3" key="1">
    <citation type="journal article" date="2014" name="Int. J. Syst. Evol. Microbiol.">
        <title>Complete genome sequence of Corynebacterium casei LMG S-19264T (=DSM 44701T), isolated from a smear-ripened cheese.</title>
        <authorList>
            <consortium name="US DOE Joint Genome Institute (JGI-PGF)"/>
            <person name="Walter F."/>
            <person name="Albersmeier A."/>
            <person name="Kalinowski J."/>
            <person name="Ruckert C."/>
        </authorList>
    </citation>
    <scope>NUCLEOTIDE SEQUENCE</scope>
    <source>
        <strain evidence="3">CGMCC 1.14984</strain>
    </source>
</reference>